<dbReference type="Pfam" id="PF00293">
    <property type="entry name" value="NUDIX"/>
    <property type="match status" value="1"/>
</dbReference>
<evidence type="ECO:0000256" key="1">
    <source>
        <dbReference type="ARBA" id="ARBA00005582"/>
    </source>
</evidence>
<dbReference type="EMBL" id="FZOW01000014">
    <property type="protein sequence ID" value="SNT34244.1"/>
    <property type="molecule type" value="Genomic_DNA"/>
</dbReference>
<proteinExistence type="inferred from homology"/>
<dbReference type="Gene3D" id="3.90.79.10">
    <property type="entry name" value="Nucleoside Triphosphate Pyrophosphohydrolase"/>
    <property type="match status" value="1"/>
</dbReference>
<gene>
    <name evidence="3" type="ORF">SAMN05421642_114135</name>
</gene>
<dbReference type="InterPro" id="IPR000086">
    <property type="entry name" value="NUDIX_hydrolase_dom"/>
</dbReference>
<dbReference type="Proteomes" id="UP000198327">
    <property type="component" value="Unassembled WGS sequence"/>
</dbReference>
<sequence length="186" mass="20346">MTDSNPVRTLHDSAVATLTAWNTEAWHEDSLRHTMLAFLASNPNGCLRANEPGHVTASSLVLDFSGRNVLLTLHPRVGRWIQLGGHCEESDASVVDAALREAREESGIDDLTIDAQLLSAHTHPITCSLGKPTRHLDLRFLVRAPEGAHAVRSEESTDLRWWPVDALPESAEADTIAHLVGLAENR</sequence>
<comment type="similarity">
    <text evidence="1">Belongs to the Nudix hydrolase family.</text>
</comment>
<feature type="domain" description="Nudix hydrolase" evidence="2">
    <location>
        <begin position="52"/>
        <end position="184"/>
    </location>
</feature>
<evidence type="ECO:0000313" key="3">
    <source>
        <dbReference type="EMBL" id="SNT34244.1"/>
    </source>
</evidence>
<dbReference type="PANTHER" id="PTHR43736:SF1">
    <property type="entry name" value="DIHYDRONEOPTERIN TRIPHOSPHATE DIPHOSPHATASE"/>
    <property type="match status" value="1"/>
</dbReference>
<dbReference type="InterPro" id="IPR015797">
    <property type="entry name" value="NUDIX_hydrolase-like_dom_sf"/>
</dbReference>
<protein>
    <submittedName>
        <fullName evidence="3">8-oxo-dGTP pyrophosphatase MutT, NUDIX family</fullName>
    </submittedName>
</protein>
<organism evidence="3 4">
    <name type="scientific">Rhodococcoides kyotonense</name>
    <dbReference type="NCBI Taxonomy" id="398843"/>
    <lineage>
        <taxon>Bacteria</taxon>
        <taxon>Bacillati</taxon>
        <taxon>Actinomycetota</taxon>
        <taxon>Actinomycetes</taxon>
        <taxon>Mycobacteriales</taxon>
        <taxon>Nocardiaceae</taxon>
        <taxon>Rhodococcoides</taxon>
    </lineage>
</organism>
<dbReference type="CDD" id="cd03674">
    <property type="entry name" value="NUDIX_Hydrolase"/>
    <property type="match status" value="1"/>
</dbReference>
<accession>A0A239LX92</accession>
<keyword evidence="4" id="KW-1185">Reference proteome</keyword>
<dbReference type="OrthoDB" id="129709at2"/>
<name>A0A239LX92_9NOCA</name>
<dbReference type="PROSITE" id="PS51462">
    <property type="entry name" value="NUDIX"/>
    <property type="match status" value="1"/>
</dbReference>
<evidence type="ECO:0000313" key="4">
    <source>
        <dbReference type="Proteomes" id="UP000198327"/>
    </source>
</evidence>
<dbReference type="SUPFAM" id="SSF55811">
    <property type="entry name" value="Nudix"/>
    <property type="match status" value="1"/>
</dbReference>
<dbReference type="STRING" id="398843.A3K89_15820"/>
<dbReference type="PANTHER" id="PTHR43736">
    <property type="entry name" value="ADP-RIBOSE PYROPHOSPHATASE"/>
    <property type="match status" value="1"/>
</dbReference>
<evidence type="ECO:0000259" key="2">
    <source>
        <dbReference type="PROSITE" id="PS51462"/>
    </source>
</evidence>
<dbReference type="AlphaFoldDB" id="A0A239LX92"/>
<dbReference type="RefSeq" id="WP_089250145.1">
    <property type="nucleotide sequence ID" value="NZ_FZOW01000014.1"/>
</dbReference>
<reference evidence="4" key="1">
    <citation type="submission" date="2017-06" db="EMBL/GenBank/DDBJ databases">
        <authorList>
            <person name="Varghese N."/>
            <person name="Submissions S."/>
        </authorList>
    </citation>
    <scope>NUCLEOTIDE SEQUENCE [LARGE SCALE GENOMIC DNA]</scope>
    <source>
        <strain evidence="4">JCM 23211</strain>
    </source>
</reference>